<keyword evidence="20" id="KW-0106">Calcium</keyword>
<keyword evidence="30" id="KW-0966">Cell projection</keyword>
<dbReference type="FunFam" id="3.40.20.10:FF:000027">
    <property type="entry name" value="Villin 1"/>
    <property type="match status" value="1"/>
</dbReference>
<dbReference type="Gene3D" id="1.10.950.10">
    <property type="entry name" value="Villin headpiece domain"/>
    <property type="match status" value="1"/>
</dbReference>
<sequence>MDSPLKSGSHPIQLAPQQINLDLRPGKPTTFPVRFKRAEGYPVDLYYLMDLSYSMNDDLKKVKDLGTDILKALKAITPYARIGFGSFVDKTVLPYTNTHPDKLKKPCPDTEQHCQAAFGYQHVLSLTDDEAKFRQEVSAQFISGNLDSPEGGLDAMMQAAVCGDKIGWGNNTRLLVYTSDDGFHFAGDGKLGSILTPNDGKCHLEGNRYTKSNEMDYPSVGQLALKLDENNIQPIFAVTTNMQSVYKELSDMIPKSAVGELSTDSSNVVTLIKDAYSNLSSTVIIEHNRLPDGVSISYNSNCADETRRHEPKGSCSNVKINNEISFDVTVTAERCMGPQSFEIRPLGFREKLTVKITTPCQCECDDQSNPADCTSNGHIECGICNCNSGHVGQNCECRVGDKTEKELTQSCRRDNGTSICSNLGDCVCGVCQCHASETPGKLIYGTFCECDNVNCELNNGKLCGGEADFHIQQPNPRTPKNQQFKSMTQYRYLACIECLGFQSGPYSKNCSKACSHITHTNVDKVVNRKVCKEKDSENCWMIFTMEELDGENQYKAIIRNERECPEPPNITAIVAGTIAGVALIGSFLLLIWKFVTLLQDRREYRKFEKEKANAQWNSVSPACCWTDRLTHSASKSERVEETRSPFIFSPAHSQYRAAVLTTELTHGSYSRKKRNVCYMKVHRLLFITESDNMPEVKTKVSKVLNKTTPGLQIWRIEDMAMVPVPPKSYGNFFEGDSYILLSTHKTGSNFRYDIHYWLGKVSSQDEQGAAAIYTTQIDDHLGGVAVQHREEQGSESETFRGYFKQGIIYKQGGVASGMKHVETNTYNIKRLLHVKGKKHVVAGEVEVSWNSFNKGDVFLLDLGNGIIQWNGPESNRMERIKGMNLAKDIRDRERGGRAKVAVVDGENERDSPELMKLLNEVLGVRKDIKAAIPDDVVDHKLKTAVKLFHVSDTDGNLVVQEVAVSPLTQDLLNHDDCYLLDQGGIKIFVWKGKNASKKERSESLVRAQDYIKAKGYPSSTNVETVNDGSESAIFKQLFQKWTVKGLTVGTGSTHSVGKIAKVELVKFDAMSMHAKPEVAAQQRMVDDGTGEVEVWRIENLEPVPVEKKWLGHFYGGDCYLILYKYLVNNKEHYILYVWQGRKASQDEITASAFQAVILDQKYNGQPVQVRVPMGKEPPHLMAVFRGKMVVYEGGTSRSGATEPEPAVRLFHVHGTNEHNTRSIEVPARASSLNSNDVFVLKSDSCCYLWYGKGCSGDEREIAKTMADIISKREKLVISEGQEPADFWVTLGGKCQYANNKRLQEEQLDITPRLFECSNQTGRFVATEITSFNQDDLDEDDVMLLDTWDQVFLWLGKGANETERKEAVTTAQEYLITHPGDRDSRTPIILVKQGFEPPTFTGWFLAWDPHRWSDGKSYEELKAELGDVSTIVEITANLPLKNSKQENLAVQLGPLPTFPAEQLVNRQAEELPEGADPSRKEEHLSNEDFAEIFGMSRPSFWALPHWKQQNLKKEKGLF</sequence>
<evidence type="ECO:0000313" key="34">
    <source>
        <dbReference type="Proteomes" id="UP000289886"/>
    </source>
</evidence>
<dbReference type="PRINTS" id="PR01186">
    <property type="entry name" value="INTEGRINB"/>
</dbReference>
<dbReference type="Pfam" id="PF00362">
    <property type="entry name" value="Integrin_beta"/>
    <property type="match status" value="1"/>
</dbReference>
<dbReference type="Pfam" id="PF02209">
    <property type="entry name" value="VHP"/>
    <property type="match status" value="1"/>
</dbReference>
<dbReference type="GO" id="GO:0007229">
    <property type="term" value="P:integrin-mediated signaling pathway"/>
    <property type="evidence" value="ECO:0007669"/>
    <property type="project" value="UniProtKB-KW"/>
</dbReference>
<dbReference type="FunFam" id="2.10.25.10:FF:000155">
    <property type="entry name" value="Integrin beta"/>
    <property type="match status" value="1"/>
</dbReference>
<reference evidence="33 34" key="1">
    <citation type="submission" date="2019-01" db="EMBL/GenBank/DDBJ databases">
        <title>Draft Genome and Complete Hox-Cluster Characterization of the Sterlet Sturgeon (Acipenser ruthenus).</title>
        <authorList>
            <person name="Wei Q."/>
        </authorList>
    </citation>
    <scope>NUCLEOTIDE SEQUENCE [LARGE SCALE GENOMIC DNA]</scope>
    <source>
        <strain evidence="33">WHYD16114868_AA</strain>
        <tissue evidence="33">Blood</tissue>
    </source>
</reference>
<comment type="similarity">
    <text evidence="9">Belongs to the integrin beta chain family.</text>
</comment>
<dbReference type="GO" id="GO:0046872">
    <property type="term" value="F:metal ion binding"/>
    <property type="evidence" value="ECO:0007669"/>
    <property type="project" value="UniProtKB-KW"/>
</dbReference>
<keyword evidence="23" id="KW-1133">Transmembrane helix</keyword>
<dbReference type="Gene3D" id="2.60.40.1510">
    <property type="entry name" value="ntegrin, alpha v. Chain A, domain 3"/>
    <property type="match status" value="1"/>
</dbReference>
<dbReference type="InterPro" id="IPR002369">
    <property type="entry name" value="Integrin_bsu_VWA"/>
</dbReference>
<dbReference type="GO" id="GO:0051015">
    <property type="term" value="F:actin filament binding"/>
    <property type="evidence" value="ECO:0007669"/>
    <property type="project" value="InterPro"/>
</dbReference>
<evidence type="ECO:0000256" key="1">
    <source>
        <dbReference type="ARBA" id="ARBA00004105"/>
    </source>
</evidence>
<dbReference type="InterPro" id="IPR029006">
    <property type="entry name" value="ADF-H/Gelsolin-like_dom_sf"/>
</dbReference>
<dbReference type="InterPro" id="IPR036465">
    <property type="entry name" value="vWFA_dom_sf"/>
</dbReference>
<dbReference type="Pfam" id="PF07965">
    <property type="entry name" value="Integrin_B_tail"/>
    <property type="match status" value="1"/>
</dbReference>
<dbReference type="InterPro" id="IPR032695">
    <property type="entry name" value="Integrin_dom_sf"/>
</dbReference>
<dbReference type="CDD" id="cd11292">
    <property type="entry name" value="gelsolin_S3_like"/>
    <property type="match status" value="1"/>
</dbReference>
<dbReference type="GO" id="GO:0005902">
    <property type="term" value="C:microvillus"/>
    <property type="evidence" value="ECO:0007669"/>
    <property type="project" value="UniProtKB-SubCell"/>
</dbReference>
<evidence type="ECO:0000256" key="4">
    <source>
        <dbReference type="ARBA" id="ARBA00004299"/>
    </source>
</evidence>
<keyword evidence="15" id="KW-0245">EGF-like domain</keyword>
<evidence type="ECO:0000256" key="21">
    <source>
        <dbReference type="ARBA" id="ARBA00022842"/>
    </source>
</evidence>
<dbReference type="Gene3D" id="3.40.50.410">
    <property type="entry name" value="von Willebrand factor, type A domain"/>
    <property type="match status" value="1"/>
</dbReference>
<dbReference type="SUPFAM" id="SSF47050">
    <property type="entry name" value="VHP, Villin headpiece domain"/>
    <property type="match status" value="1"/>
</dbReference>
<dbReference type="Gene3D" id="1.20.5.100">
    <property type="entry name" value="Cytochrome c1, transmembrane anchor, C-terminal"/>
    <property type="match status" value="1"/>
</dbReference>
<evidence type="ECO:0000256" key="31">
    <source>
        <dbReference type="ARBA" id="ARBA00023329"/>
    </source>
</evidence>
<dbReference type="SMART" id="SM00187">
    <property type="entry name" value="INB"/>
    <property type="match status" value="1"/>
</dbReference>
<dbReference type="CDD" id="cd11289">
    <property type="entry name" value="gelsolin_S2_like"/>
    <property type="match status" value="1"/>
</dbReference>
<dbReference type="GO" id="GO:0015629">
    <property type="term" value="C:actin cytoskeleton"/>
    <property type="evidence" value="ECO:0007669"/>
    <property type="project" value="TreeGrafter"/>
</dbReference>
<dbReference type="CDD" id="cd11293">
    <property type="entry name" value="gelsolin_S4_like"/>
    <property type="match status" value="1"/>
</dbReference>
<accession>A0A662YJS6</accession>
<evidence type="ECO:0000256" key="18">
    <source>
        <dbReference type="ARBA" id="ARBA00022729"/>
    </source>
</evidence>
<dbReference type="Gene3D" id="3.40.20.10">
    <property type="entry name" value="Severin"/>
    <property type="match status" value="6"/>
</dbReference>
<name>A0A662YJS6_ACIRT</name>
<comment type="caution">
    <text evidence="33">The sequence shown here is derived from an EMBL/GenBank/DDBJ whole genome shotgun (WGS) entry which is preliminary data.</text>
</comment>
<dbReference type="InterPro" id="IPR003128">
    <property type="entry name" value="Villin_headpiece"/>
</dbReference>
<evidence type="ECO:0000256" key="15">
    <source>
        <dbReference type="ARBA" id="ARBA00022536"/>
    </source>
</evidence>
<dbReference type="SMART" id="SM00262">
    <property type="entry name" value="GEL"/>
    <property type="match status" value="6"/>
</dbReference>
<evidence type="ECO:0000256" key="9">
    <source>
        <dbReference type="ARBA" id="ARBA00007449"/>
    </source>
</evidence>
<evidence type="ECO:0000259" key="32">
    <source>
        <dbReference type="PROSITE" id="PS51089"/>
    </source>
</evidence>
<dbReference type="GO" id="GO:0030027">
    <property type="term" value="C:lamellipodium"/>
    <property type="evidence" value="ECO:0007669"/>
    <property type="project" value="UniProtKB-SubCell"/>
</dbReference>
<evidence type="ECO:0000313" key="33">
    <source>
        <dbReference type="EMBL" id="RXM96970.1"/>
    </source>
</evidence>
<organism evidence="33 34">
    <name type="scientific">Acipenser ruthenus</name>
    <name type="common">Sterlet sturgeon</name>
    <dbReference type="NCBI Taxonomy" id="7906"/>
    <lineage>
        <taxon>Eukaryota</taxon>
        <taxon>Metazoa</taxon>
        <taxon>Chordata</taxon>
        <taxon>Craniata</taxon>
        <taxon>Vertebrata</taxon>
        <taxon>Euteleostomi</taxon>
        <taxon>Actinopterygii</taxon>
        <taxon>Chondrostei</taxon>
        <taxon>Acipenseriformes</taxon>
        <taxon>Acipenseridae</taxon>
        <taxon>Acipenser</taxon>
    </lineage>
</organism>
<dbReference type="SUPFAM" id="SSF82754">
    <property type="entry name" value="C-terminal, gelsolin-like domain of Sec23/24"/>
    <property type="match status" value="2"/>
</dbReference>
<dbReference type="FunFam" id="3.40.20.10:FF:000002">
    <property type="entry name" value="Gelsolin"/>
    <property type="match status" value="1"/>
</dbReference>
<dbReference type="Pfam" id="PF18372">
    <property type="entry name" value="I-EGF_1"/>
    <property type="match status" value="1"/>
</dbReference>
<dbReference type="InterPro" id="IPR007123">
    <property type="entry name" value="Gelsolin-like_dom"/>
</dbReference>
<dbReference type="GO" id="GO:0051016">
    <property type="term" value="P:barbed-end actin filament capping"/>
    <property type="evidence" value="ECO:0007669"/>
    <property type="project" value="TreeGrafter"/>
</dbReference>
<comment type="similarity">
    <text evidence="10">Belongs to the villin/gelsolin family.</text>
</comment>
<dbReference type="InterPro" id="IPR012896">
    <property type="entry name" value="Integrin_bsu_tail"/>
</dbReference>
<evidence type="ECO:0000256" key="2">
    <source>
        <dbReference type="ARBA" id="ARBA00004245"/>
    </source>
</evidence>
<dbReference type="FunFam" id="3.40.20.10:FF:000004">
    <property type="entry name" value="Gelsolin"/>
    <property type="match status" value="1"/>
</dbReference>
<evidence type="ECO:0000256" key="5">
    <source>
        <dbReference type="ARBA" id="ARBA00004397"/>
    </source>
</evidence>
<protein>
    <recommendedName>
        <fullName evidence="11">Villin-1</fullName>
    </recommendedName>
</protein>
<keyword evidence="24" id="KW-0401">Integrin</keyword>
<evidence type="ECO:0000256" key="6">
    <source>
        <dbReference type="ARBA" id="ARBA00004466"/>
    </source>
</evidence>
<evidence type="ECO:0000256" key="28">
    <source>
        <dbReference type="ARBA" id="ARBA00023203"/>
    </source>
</evidence>
<dbReference type="SMART" id="SM01242">
    <property type="entry name" value="Integrin_B_tail"/>
    <property type="match status" value="1"/>
</dbReference>
<dbReference type="FunFam" id="3.40.20.10:FF:000001">
    <property type="entry name" value="Gelsolin"/>
    <property type="match status" value="1"/>
</dbReference>
<dbReference type="Gene3D" id="2.10.25.10">
    <property type="entry name" value="Laminin"/>
    <property type="match status" value="1"/>
</dbReference>
<dbReference type="InterPro" id="IPR057073">
    <property type="entry name" value="EGF_integrin_2"/>
</dbReference>
<dbReference type="SUPFAM" id="SSF69179">
    <property type="entry name" value="Integrin domains"/>
    <property type="match status" value="1"/>
</dbReference>
<evidence type="ECO:0000256" key="13">
    <source>
        <dbReference type="ARBA" id="ARBA00022475"/>
    </source>
</evidence>
<keyword evidence="19" id="KW-0677">Repeat</keyword>
<keyword evidence="13" id="KW-1003">Cell membrane</keyword>
<keyword evidence="21" id="KW-0460">Magnesium</keyword>
<keyword evidence="28" id="KW-0009">Actin-binding</keyword>
<dbReference type="CDD" id="cd11288">
    <property type="entry name" value="gelsolin_S5_like"/>
    <property type="match status" value="1"/>
</dbReference>
<evidence type="ECO:0000256" key="20">
    <source>
        <dbReference type="ARBA" id="ARBA00022837"/>
    </source>
</evidence>
<dbReference type="Proteomes" id="UP000289886">
    <property type="component" value="Unassembled WGS sequence"/>
</dbReference>
<dbReference type="FunFam" id="3.40.50.410:FF:000002">
    <property type="entry name" value="Integrin beta"/>
    <property type="match status" value="1"/>
</dbReference>
<dbReference type="PROSITE" id="PS51089">
    <property type="entry name" value="HP"/>
    <property type="match status" value="1"/>
</dbReference>
<dbReference type="FunFam" id="1.10.950.10:FF:000005">
    <property type="entry name" value="Villin-1"/>
    <property type="match status" value="1"/>
</dbReference>
<dbReference type="PANTHER" id="PTHR11977:SF35">
    <property type="entry name" value="VILLIN-1"/>
    <property type="match status" value="1"/>
</dbReference>
<evidence type="ECO:0000256" key="3">
    <source>
        <dbReference type="ARBA" id="ARBA00004251"/>
    </source>
</evidence>
<keyword evidence="18" id="KW-0732">Signal</keyword>
<evidence type="ECO:0000256" key="23">
    <source>
        <dbReference type="ARBA" id="ARBA00022989"/>
    </source>
</evidence>
<dbReference type="InterPro" id="IPR014836">
    <property type="entry name" value="Integrin_bsu_cyt_dom"/>
</dbReference>
<evidence type="ECO:0000256" key="17">
    <source>
        <dbReference type="ARBA" id="ARBA00022723"/>
    </source>
</evidence>
<evidence type="ECO:0000256" key="14">
    <source>
        <dbReference type="ARBA" id="ARBA00022490"/>
    </source>
</evidence>
<evidence type="ECO:0000256" key="24">
    <source>
        <dbReference type="ARBA" id="ARBA00023037"/>
    </source>
</evidence>
<dbReference type="InterPro" id="IPR015812">
    <property type="entry name" value="Integrin_bsu"/>
</dbReference>
<keyword evidence="29" id="KW-0206">Cytoskeleton</keyword>
<evidence type="ECO:0000256" key="30">
    <source>
        <dbReference type="ARBA" id="ARBA00023273"/>
    </source>
</evidence>
<evidence type="ECO:0000256" key="16">
    <source>
        <dbReference type="ARBA" id="ARBA00022692"/>
    </source>
</evidence>
<keyword evidence="17" id="KW-0479">Metal-binding</keyword>
<dbReference type="SUPFAM" id="SSF69687">
    <property type="entry name" value="Integrin beta tail domain"/>
    <property type="match status" value="1"/>
</dbReference>
<dbReference type="GO" id="GO:0032433">
    <property type="term" value="C:filopodium tip"/>
    <property type="evidence" value="ECO:0007669"/>
    <property type="project" value="UniProtKB-SubCell"/>
</dbReference>
<evidence type="ECO:0000256" key="25">
    <source>
        <dbReference type="ARBA" id="ARBA00023136"/>
    </source>
</evidence>
<evidence type="ECO:0000256" key="10">
    <source>
        <dbReference type="ARBA" id="ARBA00008418"/>
    </source>
</evidence>
<dbReference type="Pfam" id="PF23105">
    <property type="entry name" value="EGF_integrin"/>
    <property type="match status" value="1"/>
</dbReference>
<evidence type="ECO:0000256" key="29">
    <source>
        <dbReference type="ARBA" id="ARBA00023212"/>
    </source>
</evidence>
<evidence type="ECO:0000256" key="8">
    <source>
        <dbReference type="ARBA" id="ARBA00004510"/>
    </source>
</evidence>
<dbReference type="Pfam" id="PF08725">
    <property type="entry name" value="Integrin_b_cyt"/>
    <property type="match status" value="1"/>
</dbReference>
<dbReference type="GO" id="GO:0005546">
    <property type="term" value="F:phosphatidylinositol-4,5-bisphosphate binding"/>
    <property type="evidence" value="ECO:0007669"/>
    <property type="project" value="TreeGrafter"/>
</dbReference>
<dbReference type="InterPro" id="IPR036886">
    <property type="entry name" value="Villin_headpiece_dom_sf"/>
</dbReference>
<keyword evidence="26" id="KW-1015">Disulfide bond</keyword>
<dbReference type="GO" id="GO:0007155">
    <property type="term" value="P:cell adhesion"/>
    <property type="evidence" value="ECO:0007669"/>
    <property type="project" value="UniProtKB-KW"/>
</dbReference>
<evidence type="ECO:0000256" key="7">
    <source>
        <dbReference type="ARBA" id="ARBA00004495"/>
    </source>
</evidence>
<dbReference type="CDD" id="cd11290">
    <property type="entry name" value="gelsolin_S1_like"/>
    <property type="match status" value="1"/>
</dbReference>
<dbReference type="GO" id="GO:0008154">
    <property type="term" value="P:actin polymerization or depolymerization"/>
    <property type="evidence" value="ECO:0007669"/>
    <property type="project" value="TreeGrafter"/>
</dbReference>
<dbReference type="Pfam" id="PF00626">
    <property type="entry name" value="Gelsolin"/>
    <property type="match status" value="6"/>
</dbReference>
<evidence type="ECO:0000256" key="19">
    <source>
        <dbReference type="ARBA" id="ARBA00022737"/>
    </source>
</evidence>
<comment type="subcellular location">
    <subcellularLocation>
        <location evidence="3">Cell membrane</location>
        <topology evidence="3">Single-pass type I membrane protein</topology>
    </subcellularLocation>
    <subcellularLocation>
        <location evidence="7">Cell projection</location>
        <location evidence="7">Filopodium tip</location>
    </subcellularLocation>
    <subcellularLocation>
        <location evidence="8">Cell projection</location>
        <location evidence="8">Lamellipodium</location>
    </subcellularLocation>
    <subcellularLocation>
        <location evidence="1">Cell projection</location>
        <location evidence="1">Microvillus</location>
    </subcellularLocation>
    <subcellularLocation>
        <location evidence="6">Cell projection</location>
        <location evidence="6">Ruffle</location>
    </subcellularLocation>
    <subcellularLocation>
        <location evidence="2">Cytoplasm</location>
        <location evidence="2">Cytoskeleton</location>
    </subcellularLocation>
    <subcellularLocation>
        <location evidence="4">Cytoplasmic vesicle</location>
        <location evidence="4">COPII-coated vesicle membrane</location>
        <topology evidence="4">Peripheral membrane protein</topology>
        <orientation evidence="4">Cytoplasmic side</orientation>
    </subcellularLocation>
    <subcellularLocation>
        <location evidence="5">Endoplasmic reticulum membrane</location>
        <topology evidence="5">Peripheral membrane protein</topology>
        <orientation evidence="5">Cytoplasmic side</orientation>
    </subcellularLocation>
</comment>
<dbReference type="InterPro" id="IPR036180">
    <property type="entry name" value="Gelsolin-like_dom_sf"/>
</dbReference>
<dbReference type="InterPro" id="IPR040622">
    <property type="entry name" value="EGF_integrin_1"/>
</dbReference>
<evidence type="ECO:0000256" key="22">
    <source>
        <dbReference type="ARBA" id="ARBA00022889"/>
    </source>
</evidence>
<dbReference type="GO" id="GO:0001726">
    <property type="term" value="C:ruffle"/>
    <property type="evidence" value="ECO:0007669"/>
    <property type="project" value="UniProtKB-SubCell"/>
</dbReference>
<dbReference type="EMBL" id="SCEB01001322">
    <property type="protein sequence ID" value="RXM96970.1"/>
    <property type="molecule type" value="Genomic_DNA"/>
</dbReference>
<feature type="domain" description="HP" evidence="32">
    <location>
        <begin position="1451"/>
        <end position="1517"/>
    </location>
</feature>
<keyword evidence="16" id="KW-0812">Transmembrane</keyword>
<dbReference type="FunFam" id="3.40.20.10:FF:000005">
    <property type="entry name" value="Gelsolin"/>
    <property type="match status" value="1"/>
</dbReference>
<keyword evidence="22" id="KW-0130">Cell adhesion</keyword>
<dbReference type="InterPro" id="IPR036349">
    <property type="entry name" value="Integrin_bsu_tail_dom_sf"/>
</dbReference>
<keyword evidence="34" id="KW-1185">Reference proteome</keyword>
<dbReference type="GO" id="GO:0005789">
    <property type="term" value="C:endoplasmic reticulum membrane"/>
    <property type="evidence" value="ECO:0007669"/>
    <property type="project" value="UniProtKB-SubCell"/>
</dbReference>
<dbReference type="GO" id="GO:0012507">
    <property type="term" value="C:ER to Golgi transport vesicle membrane"/>
    <property type="evidence" value="ECO:0007669"/>
    <property type="project" value="UniProtKB-SubCell"/>
</dbReference>
<dbReference type="InterPro" id="IPR007122">
    <property type="entry name" value="Villin/Gelsolin"/>
</dbReference>
<dbReference type="SUPFAM" id="SSF55753">
    <property type="entry name" value="Actin depolymerizing proteins"/>
    <property type="match status" value="4"/>
</dbReference>
<evidence type="ECO:0000256" key="11">
    <source>
        <dbReference type="ARBA" id="ARBA00017436"/>
    </source>
</evidence>
<keyword evidence="12" id="KW-0117">Actin capping</keyword>
<dbReference type="PROSITE" id="PS00243">
    <property type="entry name" value="I_EGF_1"/>
    <property type="match status" value="1"/>
</dbReference>
<evidence type="ECO:0000256" key="26">
    <source>
        <dbReference type="ARBA" id="ARBA00023157"/>
    </source>
</evidence>
<dbReference type="CDD" id="cd11291">
    <property type="entry name" value="gelsolin_S6_like"/>
    <property type="match status" value="1"/>
</dbReference>
<gene>
    <name evidence="33" type="ORF">EOD39_15008</name>
</gene>
<dbReference type="GO" id="GO:0051014">
    <property type="term" value="P:actin filament severing"/>
    <property type="evidence" value="ECO:0007669"/>
    <property type="project" value="TreeGrafter"/>
</dbReference>
<dbReference type="SUPFAM" id="SSF53300">
    <property type="entry name" value="vWA-like"/>
    <property type="match status" value="1"/>
</dbReference>
<dbReference type="SMART" id="SM01241">
    <property type="entry name" value="Integrin_b_cyt"/>
    <property type="match status" value="1"/>
</dbReference>
<evidence type="ECO:0000256" key="12">
    <source>
        <dbReference type="ARBA" id="ARBA00022467"/>
    </source>
</evidence>
<keyword evidence="27" id="KW-0325">Glycoprotein</keyword>
<dbReference type="GO" id="GO:0005886">
    <property type="term" value="C:plasma membrane"/>
    <property type="evidence" value="ECO:0007669"/>
    <property type="project" value="UniProtKB-SubCell"/>
</dbReference>
<evidence type="ECO:0000256" key="27">
    <source>
        <dbReference type="ARBA" id="ARBA00023180"/>
    </source>
</evidence>
<keyword evidence="31" id="KW-0968">Cytoplasmic vesicle</keyword>
<keyword evidence="14" id="KW-0963">Cytoplasm</keyword>
<dbReference type="SMART" id="SM00153">
    <property type="entry name" value="VHP"/>
    <property type="match status" value="1"/>
</dbReference>
<keyword evidence="25" id="KW-0472">Membrane</keyword>
<proteinExistence type="inferred from homology"/>
<dbReference type="GO" id="GO:2000392">
    <property type="term" value="P:regulation of lamellipodium morphogenesis"/>
    <property type="evidence" value="ECO:0007669"/>
    <property type="project" value="TreeGrafter"/>
</dbReference>
<dbReference type="PANTHER" id="PTHR11977">
    <property type="entry name" value="VILLIN"/>
    <property type="match status" value="1"/>
</dbReference>
<dbReference type="InterPro" id="IPR057243">
    <property type="entry name" value="Integrin_I-EGF_CS"/>
</dbReference>